<proteinExistence type="predicted"/>
<dbReference type="InterPro" id="IPR003439">
    <property type="entry name" value="ABC_transporter-like_ATP-bd"/>
</dbReference>
<dbReference type="Gene3D" id="3.40.50.300">
    <property type="entry name" value="P-loop containing nucleotide triphosphate hydrolases"/>
    <property type="match status" value="2"/>
</dbReference>
<keyword evidence="2" id="KW-0813">Transport</keyword>
<dbReference type="InterPro" id="IPR027417">
    <property type="entry name" value="P-loop_NTPase"/>
</dbReference>
<dbReference type="Proteomes" id="UP000185612">
    <property type="component" value="Unassembled WGS sequence"/>
</dbReference>
<protein>
    <submittedName>
        <fullName evidence="10">Sugar ABC transporter ATP-binding protein</fullName>
    </submittedName>
</protein>
<dbReference type="PROSITE" id="PS00211">
    <property type="entry name" value="ABC_TRANSPORTER_1"/>
    <property type="match status" value="1"/>
</dbReference>
<dbReference type="Pfam" id="PF00005">
    <property type="entry name" value="ABC_tran"/>
    <property type="match status" value="2"/>
</dbReference>
<keyword evidence="5" id="KW-0547">Nucleotide-binding</keyword>
<dbReference type="RefSeq" id="WP_073825116.1">
    <property type="nucleotide sequence ID" value="NZ_MQVS01000008.1"/>
</dbReference>
<evidence type="ECO:0000313" key="10">
    <source>
        <dbReference type="EMBL" id="OKL51276.1"/>
    </source>
</evidence>
<dbReference type="GO" id="GO:0005524">
    <property type="term" value="F:ATP binding"/>
    <property type="evidence" value="ECO:0007669"/>
    <property type="project" value="UniProtKB-KW"/>
</dbReference>
<dbReference type="InterPro" id="IPR050107">
    <property type="entry name" value="ABC_carbohydrate_import_ATPase"/>
</dbReference>
<sequence>MRQPDTQPRPLVEIKDLSVLFPGVRALDGVDFTLYPGQIHALMGENGAGKSTLIKALTGVYAPAGGQILLDGQPRTFRSPAEAAAAGISTVYQEVNLAGNLTVAENVMLGHEPRRGPFINWRAMRAQARQHLQRLHLDIDPGSFLAEHSLATQQLCAIARALVANARILILDEPTSSLDNDEVAELFAVLRELRDSGVAILFVSHFLEQVYEISDHMTVLRHGRNVGGGDTANLPRLELVSLMIGRDAAALEALERDLHPPVDAPQTLAATDLGRRGAVAPFDFTIDAGQIVGFAGLLGSGRSEAVRLLAGADKPTSGQVQVRGTQVHLHTPLQALNQAIAYSTEDRKHGGIVGSLTVAQNLILALQAKQGIFRPLSAKQRQELVDKYLELLDIQPRNPHMLIKNLSGGNQQKVLLARWLATNPQLLILDEPTRGIDVGTKAEIQRLVVALARDGLAVIFVSSELPEVLRLSHRIVVMCDRHKIADLPNDETVTTTSLLSIIANHAGDKDAA</sequence>
<evidence type="ECO:0000256" key="4">
    <source>
        <dbReference type="ARBA" id="ARBA00022737"/>
    </source>
</evidence>
<feature type="domain" description="ABC transporter" evidence="9">
    <location>
        <begin position="12"/>
        <end position="247"/>
    </location>
</feature>
<evidence type="ECO:0000313" key="11">
    <source>
        <dbReference type="Proteomes" id="UP000185612"/>
    </source>
</evidence>
<evidence type="ECO:0000256" key="1">
    <source>
        <dbReference type="ARBA" id="ARBA00004202"/>
    </source>
</evidence>
<comment type="caution">
    <text evidence="10">The sequence shown here is derived from an EMBL/GenBank/DDBJ whole genome shotgun (WGS) entry which is preliminary data.</text>
</comment>
<dbReference type="SUPFAM" id="SSF52540">
    <property type="entry name" value="P-loop containing nucleoside triphosphate hydrolases"/>
    <property type="match status" value="2"/>
</dbReference>
<dbReference type="CDD" id="cd03216">
    <property type="entry name" value="ABC_Carb_Monos_I"/>
    <property type="match status" value="1"/>
</dbReference>
<dbReference type="InParanoid" id="A0A1Q5PUU9"/>
<keyword evidence="8" id="KW-0472">Membrane</keyword>
<dbReference type="InterPro" id="IPR017871">
    <property type="entry name" value="ABC_transporter-like_CS"/>
</dbReference>
<accession>A0A1Q5PUU9</accession>
<keyword evidence="11" id="KW-1185">Reference proteome</keyword>
<keyword evidence="6 10" id="KW-0067">ATP-binding</keyword>
<dbReference type="OrthoDB" id="39350at2"/>
<keyword evidence="4" id="KW-0677">Repeat</keyword>
<evidence type="ECO:0000259" key="9">
    <source>
        <dbReference type="PROSITE" id="PS50893"/>
    </source>
</evidence>
<feature type="domain" description="ABC transporter" evidence="9">
    <location>
        <begin position="262"/>
        <end position="505"/>
    </location>
</feature>
<dbReference type="GO" id="GO:0016887">
    <property type="term" value="F:ATP hydrolysis activity"/>
    <property type="evidence" value="ECO:0007669"/>
    <property type="project" value="InterPro"/>
</dbReference>
<evidence type="ECO:0000256" key="6">
    <source>
        <dbReference type="ARBA" id="ARBA00022840"/>
    </source>
</evidence>
<dbReference type="GO" id="GO:0005886">
    <property type="term" value="C:plasma membrane"/>
    <property type="evidence" value="ECO:0007669"/>
    <property type="project" value="UniProtKB-SubCell"/>
</dbReference>
<organism evidence="10 11">
    <name type="scientific">Buchananella hordeovulneris</name>
    <dbReference type="NCBI Taxonomy" id="52770"/>
    <lineage>
        <taxon>Bacteria</taxon>
        <taxon>Bacillati</taxon>
        <taxon>Actinomycetota</taxon>
        <taxon>Actinomycetes</taxon>
        <taxon>Actinomycetales</taxon>
        <taxon>Actinomycetaceae</taxon>
        <taxon>Buchananella</taxon>
    </lineage>
</organism>
<evidence type="ECO:0000256" key="5">
    <source>
        <dbReference type="ARBA" id="ARBA00022741"/>
    </source>
</evidence>
<reference evidence="11" key="1">
    <citation type="submission" date="2016-12" db="EMBL/GenBank/DDBJ databases">
        <authorList>
            <person name="Meng X."/>
        </authorList>
    </citation>
    <scope>NUCLEOTIDE SEQUENCE [LARGE SCALE GENOMIC DNA]</scope>
    <source>
        <strain evidence="11">DSM 20732</strain>
    </source>
</reference>
<dbReference type="PANTHER" id="PTHR43790:SF9">
    <property type="entry name" value="GALACTOFURANOSE TRANSPORTER ATP-BINDING PROTEIN YTFR"/>
    <property type="match status" value="1"/>
</dbReference>
<dbReference type="InterPro" id="IPR003593">
    <property type="entry name" value="AAA+_ATPase"/>
</dbReference>
<dbReference type="CDD" id="cd03215">
    <property type="entry name" value="ABC_Carb_Monos_II"/>
    <property type="match status" value="1"/>
</dbReference>
<evidence type="ECO:0000256" key="8">
    <source>
        <dbReference type="ARBA" id="ARBA00023136"/>
    </source>
</evidence>
<dbReference type="FunFam" id="3.40.50.300:FF:000127">
    <property type="entry name" value="Ribose import ATP-binding protein RbsA"/>
    <property type="match status" value="1"/>
</dbReference>
<evidence type="ECO:0000256" key="7">
    <source>
        <dbReference type="ARBA" id="ARBA00022967"/>
    </source>
</evidence>
<dbReference type="AlphaFoldDB" id="A0A1Q5PUU9"/>
<name>A0A1Q5PUU9_9ACTO</name>
<evidence type="ECO:0000256" key="2">
    <source>
        <dbReference type="ARBA" id="ARBA00022448"/>
    </source>
</evidence>
<dbReference type="PANTHER" id="PTHR43790">
    <property type="entry name" value="CARBOHYDRATE TRANSPORT ATP-BINDING PROTEIN MG119-RELATED"/>
    <property type="match status" value="1"/>
</dbReference>
<gene>
    <name evidence="10" type="ORF">BSZ40_08165</name>
</gene>
<evidence type="ECO:0000256" key="3">
    <source>
        <dbReference type="ARBA" id="ARBA00022475"/>
    </source>
</evidence>
<dbReference type="STRING" id="52770.BSZ40_08165"/>
<dbReference type="EMBL" id="MQVS01000008">
    <property type="protein sequence ID" value="OKL51276.1"/>
    <property type="molecule type" value="Genomic_DNA"/>
</dbReference>
<keyword evidence="3" id="KW-1003">Cell membrane</keyword>
<keyword evidence="7" id="KW-1278">Translocase</keyword>
<comment type="subcellular location">
    <subcellularLocation>
        <location evidence="1">Cell membrane</location>
        <topology evidence="1">Peripheral membrane protein</topology>
    </subcellularLocation>
</comment>
<dbReference type="SMART" id="SM00382">
    <property type="entry name" value="AAA"/>
    <property type="match status" value="2"/>
</dbReference>
<dbReference type="PROSITE" id="PS50893">
    <property type="entry name" value="ABC_TRANSPORTER_2"/>
    <property type="match status" value="2"/>
</dbReference>